<dbReference type="InterPro" id="IPR000408">
    <property type="entry name" value="Reg_chr_condens"/>
</dbReference>
<dbReference type="CDD" id="cd02440">
    <property type="entry name" value="AdoMet_MTases"/>
    <property type="match status" value="1"/>
</dbReference>
<dbReference type="GO" id="GO:0005085">
    <property type="term" value="F:guanyl-nucleotide exchange factor activity"/>
    <property type="evidence" value="ECO:0007669"/>
    <property type="project" value="TreeGrafter"/>
</dbReference>
<feature type="compositionally biased region" description="Polar residues" evidence="5">
    <location>
        <begin position="1087"/>
        <end position="1109"/>
    </location>
</feature>
<dbReference type="SUPFAM" id="SSF50985">
    <property type="entry name" value="RCC1/BLIP-II"/>
    <property type="match status" value="2"/>
</dbReference>
<keyword evidence="2" id="KW-0677">Repeat</keyword>
<feature type="compositionally biased region" description="Polar residues" evidence="5">
    <location>
        <begin position="1048"/>
        <end position="1059"/>
    </location>
</feature>
<proteinExistence type="predicted"/>
<dbReference type="PANTHER" id="PTHR45982:SF1">
    <property type="entry name" value="REGULATOR OF CHROMOSOME CONDENSATION"/>
    <property type="match status" value="1"/>
</dbReference>
<dbReference type="Gene3D" id="3.40.50.150">
    <property type="entry name" value="Vaccinia Virus protein VP39"/>
    <property type="match status" value="1"/>
</dbReference>
<dbReference type="EMBL" id="NCKW01004910">
    <property type="protein sequence ID" value="POM74221.1"/>
    <property type="molecule type" value="Genomic_DNA"/>
</dbReference>
<sequence length="1132" mass="123026">METSDSSPQFVSVTTPSGTKTMSLAPIDKTNSKPASECRQNKRKADAMISETWLKNLERRGGFWGDAYWYDLQLERRMPLAKTMVSELILALPPCGGLKVLDLCAGSGRAAAAVLEAYPTVQLVLVDSSPERLTMAGDRLKAVQRGVEKRTDFVTKVVTSETEFYHEPVDVVVACLAFHVLAEKPPHYGVQEDKTSVDEMYEKVFRATWRALRPGGHVVFADHVGQMPLFKQLKLLEKAGFEDVDCAWRQEDSFVAGGRKPQATDMPNAVQNDRPPSTKNYGLLVRRAGLSPGVASIVLVPAAVNVTVGGVAAFYSVVLRCSIAPEQAVTVSPVNLPTGLRVLPSLHVFTQENWNEPQYFRVAAVNGGVFEELRGGAAVIEHTTSSLDPRFHGRRVVHLPSSVQAYVNPRDGYYLFATGKTAAVASQQSLPPKPKLPFTFHEFTEIELRRSALGARPLVARCSMLMPMPPGAIAAVAAVEASNQAAAQAALHQSRRRLSAASAVVKAMAASASLGATEEPATAAKASMDQSNALVKLTCHGDKTLALYHDGEVLTLGSDDTSSTNIRSSQDVGADAALSRMLLDVACGDKCMVGASEQGYLVAWGEEYKTRSRNFKSSRTDEEPARFPRVVQSLLHKRIVQVACGANHSFALAEDGDVFSWGVGRSGALGHGLNAHEQTFDTVSSPMEVLSLKGRRVVYIACGDMHTAALLLNGELLTCGLRDHGRLGRQIARINAYGKVTAVSHTRDDGECSSWFAPVVFPREDMRCTYIACGAAHTLAVCGPHDLYAFGWNSSGQLGVGDCRDRHVPTRVVYFDAISQRRNSALPPLSIASVAAGKNHSLASSPDGRLFSWGNDEMGQCGLSSCPQIYTLPHLVTSMIGLRVTQLAAGEVHSAVLTSHAQQHLETLERTHPTQYAQLVEHYDNYVKDDTKRRAQVLERARRQQLERAAAARRRKPPIDPATEALVKILALQALVDQDAALDAEYARGPRPQTARCRFSSMTYEADKRKYDQDIQYQVRCSSASMVRQARLAVLQAPLATFVATSSLQKKQVGSSSKPTRQRRPFSAAVTLSKQRQRKPTSEGQRRLTTTLLNQSASQTTSVKVSTFPPSRPKSAPCTSAVRVVDPSPTSS</sequence>
<evidence type="ECO:0000259" key="7">
    <source>
        <dbReference type="Pfam" id="PF25390"/>
    </source>
</evidence>
<evidence type="ECO:0000256" key="2">
    <source>
        <dbReference type="ARBA" id="ARBA00022737"/>
    </source>
</evidence>
<evidence type="ECO:0000256" key="3">
    <source>
        <dbReference type="PROSITE-ProRule" id="PRU00235"/>
    </source>
</evidence>
<dbReference type="Pfam" id="PF08242">
    <property type="entry name" value="Methyltransf_12"/>
    <property type="match status" value="1"/>
</dbReference>
<evidence type="ECO:0000313" key="9">
    <source>
        <dbReference type="Proteomes" id="UP000237271"/>
    </source>
</evidence>
<feature type="region of interest" description="Disordered" evidence="5">
    <location>
        <begin position="1"/>
        <end position="41"/>
    </location>
</feature>
<dbReference type="PANTHER" id="PTHR45982">
    <property type="entry name" value="REGULATOR OF CHROMOSOME CONDENSATION"/>
    <property type="match status" value="1"/>
</dbReference>
<feature type="coiled-coil region" evidence="4">
    <location>
        <begin position="928"/>
        <end position="955"/>
    </location>
</feature>
<feature type="domain" description="RCC1-like" evidence="7">
    <location>
        <begin position="514"/>
        <end position="896"/>
    </location>
</feature>
<evidence type="ECO:0000256" key="4">
    <source>
        <dbReference type="SAM" id="Coils"/>
    </source>
</evidence>
<feature type="repeat" description="RCC1" evidence="3">
    <location>
        <begin position="848"/>
        <end position="900"/>
    </location>
</feature>
<evidence type="ECO:0000256" key="1">
    <source>
        <dbReference type="ARBA" id="ARBA00022658"/>
    </source>
</evidence>
<feature type="repeat" description="RCC1" evidence="3">
    <location>
        <begin position="656"/>
        <end position="713"/>
    </location>
</feature>
<comment type="caution">
    <text evidence="8">The sequence shown here is derived from an EMBL/GenBank/DDBJ whole genome shotgun (WGS) entry which is preliminary data.</text>
</comment>
<dbReference type="Proteomes" id="UP000237271">
    <property type="component" value="Unassembled WGS sequence"/>
</dbReference>
<dbReference type="PROSITE" id="PS00626">
    <property type="entry name" value="RCC1_2"/>
    <property type="match status" value="2"/>
</dbReference>
<evidence type="ECO:0000256" key="5">
    <source>
        <dbReference type="SAM" id="MobiDB-lite"/>
    </source>
</evidence>
<dbReference type="OrthoDB" id="10256179at2759"/>
<dbReference type="Pfam" id="PF25390">
    <property type="entry name" value="WD40_RLD"/>
    <property type="match status" value="1"/>
</dbReference>
<dbReference type="PROSITE" id="PS50012">
    <property type="entry name" value="RCC1_3"/>
    <property type="match status" value="4"/>
</dbReference>
<dbReference type="AlphaFoldDB" id="A0A2P4Y8T0"/>
<dbReference type="InterPro" id="IPR013217">
    <property type="entry name" value="Methyltransf_12"/>
</dbReference>
<name>A0A2P4Y8T0_9STRA</name>
<dbReference type="InterPro" id="IPR058923">
    <property type="entry name" value="RCC1-like_dom"/>
</dbReference>
<feature type="region of interest" description="Disordered" evidence="5">
    <location>
        <begin position="1048"/>
        <end position="1132"/>
    </location>
</feature>
<dbReference type="PRINTS" id="PR00633">
    <property type="entry name" value="RCCNDNSATION"/>
</dbReference>
<feature type="repeat" description="RCC1" evidence="3">
    <location>
        <begin position="599"/>
        <end position="655"/>
    </location>
</feature>
<reference evidence="8 9" key="1">
    <citation type="journal article" date="2017" name="Genome Biol. Evol.">
        <title>Phytophthora megakarya and P. palmivora, closely related causal agents of cacao black pod rot, underwent increases in genome sizes and gene numbers by different mechanisms.</title>
        <authorList>
            <person name="Ali S.S."/>
            <person name="Shao J."/>
            <person name="Lary D.J."/>
            <person name="Kronmiller B."/>
            <person name="Shen D."/>
            <person name="Strem M.D."/>
            <person name="Amoako-Attah I."/>
            <person name="Akrofi A.Y."/>
            <person name="Begoude B.A."/>
            <person name="Ten Hoopen G.M."/>
            <person name="Coulibaly K."/>
            <person name="Kebe B.I."/>
            <person name="Melnick R.L."/>
            <person name="Guiltinan M.J."/>
            <person name="Tyler B.M."/>
            <person name="Meinhardt L.W."/>
            <person name="Bailey B.A."/>
        </authorList>
    </citation>
    <scope>NUCLEOTIDE SEQUENCE [LARGE SCALE GENOMIC DNA]</scope>
    <source>
        <strain evidence="9">sbr112.9</strain>
    </source>
</reference>
<keyword evidence="9" id="KW-1185">Reference proteome</keyword>
<dbReference type="SUPFAM" id="SSF53335">
    <property type="entry name" value="S-adenosyl-L-methionine-dependent methyltransferases"/>
    <property type="match status" value="1"/>
</dbReference>
<dbReference type="InterPro" id="IPR029063">
    <property type="entry name" value="SAM-dependent_MTases_sf"/>
</dbReference>
<accession>A0A2P4Y8T0</accession>
<gene>
    <name evidence="8" type="ORF">PHPALM_8856</name>
</gene>
<organism evidence="8 9">
    <name type="scientific">Phytophthora palmivora</name>
    <dbReference type="NCBI Taxonomy" id="4796"/>
    <lineage>
        <taxon>Eukaryota</taxon>
        <taxon>Sar</taxon>
        <taxon>Stramenopiles</taxon>
        <taxon>Oomycota</taxon>
        <taxon>Peronosporomycetes</taxon>
        <taxon>Peronosporales</taxon>
        <taxon>Peronosporaceae</taxon>
        <taxon>Phytophthora</taxon>
    </lineage>
</organism>
<keyword evidence="1" id="KW-0344">Guanine-nucleotide releasing factor</keyword>
<protein>
    <submittedName>
        <fullName evidence="8">Regulator of chromosome condensation (RCC1)-like protein</fullName>
    </submittedName>
</protein>
<dbReference type="GO" id="GO:0005737">
    <property type="term" value="C:cytoplasm"/>
    <property type="evidence" value="ECO:0007669"/>
    <property type="project" value="TreeGrafter"/>
</dbReference>
<keyword evidence="4" id="KW-0175">Coiled coil</keyword>
<evidence type="ECO:0000259" key="6">
    <source>
        <dbReference type="Pfam" id="PF08242"/>
    </source>
</evidence>
<feature type="compositionally biased region" description="Polar residues" evidence="5">
    <location>
        <begin position="1"/>
        <end position="22"/>
    </location>
</feature>
<dbReference type="InterPro" id="IPR051553">
    <property type="entry name" value="Ran_GTPase-activating"/>
</dbReference>
<dbReference type="InterPro" id="IPR009091">
    <property type="entry name" value="RCC1/BLIP-II"/>
</dbReference>
<dbReference type="Gene3D" id="2.130.10.30">
    <property type="entry name" value="Regulator of chromosome condensation 1/beta-lactamase-inhibitor protein II"/>
    <property type="match status" value="2"/>
</dbReference>
<evidence type="ECO:0000313" key="8">
    <source>
        <dbReference type="EMBL" id="POM74221.1"/>
    </source>
</evidence>
<feature type="domain" description="Methyltransferase type 12" evidence="6">
    <location>
        <begin position="101"/>
        <end position="217"/>
    </location>
</feature>
<feature type="repeat" description="RCC1" evidence="3">
    <location>
        <begin position="785"/>
        <end position="847"/>
    </location>
</feature>